<dbReference type="AlphaFoldDB" id="A0A167WDX6"/>
<dbReference type="OrthoDB" id="7848332at2759"/>
<evidence type="ECO:0000259" key="18">
    <source>
        <dbReference type="Pfam" id="PF13649"/>
    </source>
</evidence>
<evidence type="ECO:0000259" key="19">
    <source>
        <dbReference type="Pfam" id="PF21137"/>
    </source>
</evidence>
<keyword evidence="22" id="KW-1185">Reference proteome</keyword>
<evidence type="ECO:0000256" key="11">
    <source>
        <dbReference type="ARBA" id="ARBA00022833"/>
    </source>
</evidence>
<dbReference type="Gene3D" id="3.40.50.150">
    <property type="entry name" value="Vaccinia Virus protein VP39"/>
    <property type="match status" value="1"/>
</dbReference>
<dbReference type="FunFam" id="3.40.50.150:FF:000034">
    <property type="entry name" value="Protein arginine N-methyltransferase 3"/>
    <property type="match status" value="1"/>
</dbReference>
<evidence type="ECO:0000256" key="7">
    <source>
        <dbReference type="ARBA" id="ARBA00022679"/>
    </source>
</evidence>
<evidence type="ECO:0000256" key="6">
    <source>
        <dbReference type="ARBA" id="ARBA00022603"/>
    </source>
</evidence>
<evidence type="ECO:0000313" key="22">
    <source>
        <dbReference type="Proteomes" id="UP000242877"/>
    </source>
</evidence>
<feature type="domain" description="Methyltransferase" evidence="18">
    <location>
        <begin position="250"/>
        <end position="347"/>
    </location>
</feature>
<evidence type="ECO:0000256" key="8">
    <source>
        <dbReference type="ARBA" id="ARBA00022691"/>
    </source>
</evidence>
<comment type="caution">
    <text evidence="21">The sequence shown here is derived from an EMBL/GenBank/DDBJ whole genome shotgun (WGS) entry which is preliminary data.</text>
</comment>
<evidence type="ECO:0000256" key="12">
    <source>
        <dbReference type="ARBA" id="ARBA00023242"/>
    </source>
</evidence>
<proteinExistence type="predicted"/>
<accession>A0A167WDX6</accession>
<dbReference type="Gene3D" id="2.70.160.11">
    <property type="entry name" value="Hnrnp arginine n-methyltransferase1"/>
    <property type="match status" value="1"/>
</dbReference>
<comment type="catalytic activity">
    <reaction evidence="14">
        <text>L-arginyl-[protein] + S-adenosyl-L-methionine = N(omega)-methyl-L-arginyl-[protein] + S-adenosyl-L-homocysteine + H(+)</text>
        <dbReference type="Rhea" id="RHEA:48100"/>
        <dbReference type="Rhea" id="RHEA-COMP:10532"/>
        <dbReference type="Rhea" id="RHEA-COMP:11990"/>
        <dbReference type="ChEBI" id="CHEBI:15378"/>
        <dbReference type="ChEBI" id="CHEBI:29965"/>
        <dbReference type="ChEBI" id="CHEBI:57856"/>
        <dbReference type="ChEBI" id="CHEBI:59789"/>
        <dbReference type="ChEBI" id="CHEBI:65280"/>
    </reaction>
    <physiologicalReaction direction="left-to-right" evidence="14">
        <dbReference type="Rhea" id="RHEA:48101"/>
    </physiologicalReaction>
</comment>
<dbReference type="Pfam" id="PF13649">
    <property type="entry name" value="Methyltransf_25"/>
    <property type="match status" value="1"/>
</dbReference>
<evidence type="ECO:0000256" key="1">
    <source>
        <dbReference type="ARBA" id="ARBA00004123"/>
    </source>
</evidence>
<dbReference type="GO" id="GO:0032259">
    <property type="term" value="P:methylation"/>
    <property type="evidence" value="ECO:0007669"/>
    <property type="project" value="UniProtKB-KW"/>
</dbReference>
<sequence length="547" mass="61821">MPPRKEENYSSDSDSESSSSTSDYLHLTTEDGWQDLEPDVESQPVVDLFSDEVYPDARSMLAACKEKHAFDFIKIKRDLNLEFLDTVKLVNYIRSEVKAGNTKPDCSSVSCFEDDKYLMPVLEDDALLYNLEDLDDGDVDGDENAREPAQSDARRVRELEAELERIRGDFAEYRLMVKKTLDKELEKSAEAVPAAAEKQESSKYQEEESGYFKAYSYNSIHETMLKDSIRTDSYRDFVYDNKHLFKDKVVLDVGCGTGILSMFCAKAGAKMVIAVDNSDIIDRARENIYDNGFGDVIKCLRGKIEEVELPVPKVDIIISEWMGYALLFEAMFDSVIYARDRYLVPGGLMVPSHATLQIAPVADPELVDSHISFWNEVYGFKMRSMLLGIYDEALVRTIPASGLAGKACPFLQLPLHTATVEDLTFIKDFQVSLDKDVDVLDGFIIWFDMFFMPSAESKVALDATPEQMRKEDFVAFTTGPYAKETHWQQTICLINRSKVAGQSLAKGTTIKGQIEYKKKDEKSRLLDIGITWDAGEAEKGSQKWSLE</sequence>
<evidence type="ECO:0000256" key="5">
    <source>
        <dbReference type="ARBA" id="ARBA00022553"/>
    </source>
</evidence>
<dbReference type="GO" id="GO:0042054">
    <property type="term" value="F:histone methyltransferase activity"/>
    <property type="evidence" value="ECO:0007669"/>
    <property type="project" value="TreeGrafter"/>
</dbReference>
<keyword evidence="12" id="KW-0539">Nucleus</keyword>
<dbReference type="InterPro" id="IPR041698">
    <property type="entry name" value="Methyltransf_25"/>
</dbReference>
<comment type="catalytic activity">
    <reaction evidence="13">
        <text>L-arginyl-[protein] + 2 S-adenosyl-L-methionine = N(omega),N(omega)-dimethyl-L-arginyl-[protein] + 2 S-adenosyl-L-homocysteine + 2 H(+)</text>
        <dbReference type="Rhea" id="RHEA:48096"/>
        <dbReference type="Rhea" id="RHEA-COMP:10532"/>
        <dbReference type="Rhea" id="RHEA-COMP:11991"/>
        <dbReference type="ChEBI" id="CHEBI:15378"/>
        <dbReference type="ChEBI" id="CHEBI:29965"/>
        <dbReference type="ChEBI" id="CHEBI:57856"/>
        <dbReference type="ChEBI" id="CHEBI:59789"/>
        <dbReference type="ChEBI" id="CHEBI:61897"/>
        <dbReference type="EC" id="2.1.1.319"/>
    </reaction>
    <physiologicalReaction direction="left-to-right" evidence="13">
        <dbReference type="Rhea" id="RHEA:48097"/>
    </physiologicalReaction>
</comment>
<dbReference type="CDD" id="cd02440">
    <property type="entry name" value="AdoMet_MTases"/>
    <property type="match status" value="1"/>
</dbReference>
<evidence type="ECO:0000256" key="4">
    <source>
        <dbReference type="ARBA" id="ARBA00022490"/>
    </source>
</evidence>
<keyword evidence="11" id="KW-0862">Zinc</keyword>
<dbReference type="Proteomes" id="UP000242877">
    <property type="component" value="Unassembled WGS sequence"/>
</dbReference>
<evidence type="ECO:0000256" key="3">
    <source>
        <dbReference type="ARBA" id="ARBA00011925"/>
    </source>
</evidence>
<dbReference type="VEuPathDB" id="FungiDB:AAP_04820"/>
<dbReference type="Pfam" id="PF21137">
    <property type="entry name" value="ANM3_C2H2_Zf"/>
    <property type="match status" value="1"/>
</dbReference>
<organism evidence="21 22">
    <name type="scientific">Ascosphaera apis ARSEF 7405</name>
    <dbReference type="NCBI Taxonomy" id="392613"/>
    <lineage>
        <taxon>Eukaryota</taxon>
        <taxon>Fungi</taxon>
        <taxon>Dikarya</taxon>
        <taxon>Ascomycota</taxon>
        <taxon>Pezizomycotina</taxon>
        <taxon>Eurotiomycetes</taxon>
        <taxon>Eurotiomycetidae</taxon>
        <taxon>Onygenales</taxon>
        <taxon>Ascosphaeraceae</taxon>
        <taxon>Ascosphaera</taxon>
    </lineage>
</organism>
<dbReference type="EMBL" id="AZGZ01000024">
    <property type="protein sequence ID" value="KZZ88722.1"/>
    <property type="molecule type" value="Genomic_DNA"/>
</dbReference>
<evidence type="ECO:0000259" key="20">
    <source>
        <dbReference type="Pfam" id="PF22528"/>
    </source>
</evidence>
<feature type="compositionally biased region" description="Low complexity" evidence="17">
    <location>
        <begin position="10"/>
        <end position="23"/>
    </location>
</feature>
<evidence type="ECO:0000256" key="13">
    <source>
        <dbReference type="ARBA" id="ARBA00047384"/>
    </source>
</evidence>
<protein>
    <recommendedName>
        <fullName evidence="3">type I protein arginine methyltransferase</fullName>
        <ecNumber evidence="3">2.1.1.319</ecNumber>
    </recommendedName>
</protein>
<keyword evidence="10" id="KW-0863">Zinc-finger</keyword>
<feature type="coiled-coil region" evidence="16">
    <location>
        <begin position="149"/>
        <end position="176"/>
    </location>
</feature>
<evidence type="ECO:0000256" key="16">
    <source>
        <dbReference type="SAM" id="Coils"/>
    </source>
</evidence>
<dbReference type="Pfam" id="PF22528">
    <property type="entry name" value="PRMT_C"/>
    <property type="match status" value="1"/>
</dbReference>
<dbReference type="GO" id="GO:0005829">
    <property type="term" value="C:cytosol"/>
    <property type="evidence" value="ECO:0007669"/>
    <property type="project" value="UniProtKB-SubCell"/>
</dbReference>
<dbReference type="PANTHER" id="PTHR11006:SF116">
    <property type="entry name" value="PROTEIN METHYLTRANSFERASE"/>
    <property type="match status" value="1"/>
</dbReference>
<keyword evidence="7 15" id="KW-0808">Transferase</keyword>
<dbReference type="InterPro" id="IPR055135">
    <property type="entry name" value="PRMT_dom"/>
</dbReference>
<dbReference type="InterPro" id="IPR049482">
    <property type="entry name" value="ANM3-like_C2H2_Zf"/>
</dbReference>
<keyword evidence="6 15" id="KW-0489">Methyltransferase</keyword>
<dbReference type="SUPFAM" id="SSF57667">
    <property type="entry name" value="beta-beta-alpha zinc fingers"/>
    <property type="match status" value="1"/>
</dbReference>
<dbReference type="PANTHER" id="PTHR11006">
    <property type="entry name" value="PROTEIN ARGININE N-METHYLTRANSFERASE"/>
    <property type="match status" value="1"/>
</dbReference>
<keyword evidence="5" id="KW-0597">Phosphoprotein</keyword>
<dbReference type="EC" id="2.1.1.319" evidence="3"/>
<keyword evidence="9" id="KW-0479">Metal-binding</keyword>
<keyword evidence="16" id="KW-0175">Coiled coil</keyword>
<comment type="subcellular location">
    <subcellularLocation>
        <location evidence="2">Cytoplasm</location>
        <location evidence="2">Cytosol</location>
    </subcellularLocation>
    <subcellularLocation>
        <location evidence="1">Nucleus</location>
    </subcellularLocation>
</comment>
<gene>
    <name evidence="21" type="ORF">AAP_04820</name>
</gene>
<dbReference type="SUPFAM" id="SSF53335">
    <property type="entry name" value="S-adenosyl-L-methionine-dependent methyltransferases"/>
    <property type="match status" value="1"/>
</dbReference>
<evidence type="ECO:0000256" key="10">
    <source>
        <dbReference type="ARBA" id="ARBA00022771"/>
    </source>
</evidence>
<dbReference type="InterPro" id="IPR036236">
    <property type="entry name" value="Znf_C2H2_sf"/>
</dbReference>
<dbReference type="GO" id="GO:0008270">
    <property type="term" value="F:zinc ion binding"/>
    <property type="evidence" value="ECO:0007669"/>
    <property type="project" value="UniProtKB-KW"/>
</dbReference>
<evidence type="ECO:0000256" key="15">
    <source>
        <dbReference type="PROSITE-ProRule" id="PRU01015"/>
    </source>
</evidence>
<dbReference type="FunFam" id="2.70.160.11:FF:000016">
    <property type="entry name" value="Protein arginine methyltransferase RmtB"/>
    <property type="match status" value="1"/>
</dbReference>
<dbReference type="InterPro" id="IPR029063">
    <property type="entry name" value="SAM-dependent_MTases_sf"/>
</dbReference>
<feature type="region of interest" description="Disordered" evidence="17">
    <location>
        <begin position="1"/>
        <end position="38"/>
    </location>
</feature>
<dbReference type="GO" id="GO:0005634">
    <property type="term" value="C:nucleus"/>
    <property type="evidence" value="ECO:0007669"/>
    <property type="project" value="UniProtKB-SubCell"/>
</dbReference>
<dbReference type="GO" id="GO:0035242">
    <property type="term" value="F:protein-arginine omega-N asymmetric methyltransferase activity"/>
    <property type="evidence" value="ECO:0007669"/>
    <property type="project" value="UniProtKB-EC"/>
</dbReference>
<feature type="domain" description="Protein arginine N-methyltransferase 3-like C2H2 zinc finger" evidence="19">
    <location>
        <begin position="76"/>
        <end position="120"/>
    </location>
</feature>
<keyword evidence="8 15" id="KW-0949">S-adenosyl-L-methionine</keyword>
<dbReference type="InterPro" id="IPR025799">
    <property type="entry name" value="Arg_MeTrfase"/>
</dbReference>
<evidence type="ECO:0000256" key="17">
    <source>
        <dbReference type="SAM" id="MobiDB-lite"/>
    </source>
</evidence>
<dbReference type="PROSITE" id="PS51678">
    <property type="entry name" value="SAM_MT_PRMT"/>
    <property type="match status" value="1"/>
</dbReference>
<evidence type="ECO:0000313" key="21">
    <source>
        <dbReference type="EMBL" id="KZZ88722.1"/>
    </source>
</evidence>
<keyword evidence="4" id="KW-0963">Cytoplasm</keyword>
<reference evidence="21 22" key="1">
    <citation type="journal article" date="2016" name="Genome Biol. Evol.">
        <title>Divergent and convergent evolution of fungal pathogenicity.</title>
        <authorList>
            <person name="Shang Y."/>
            <person name="Xiao G."/>
            <person name="Zheng P."/>
            <person name="Cen K."/>
            <person name="Zhan S."/>
            <person name="Wang C."/>
        </authorList>
    </citation>
    <scope>NUCLEOTIDE SEQUENCE [LARGE SCALE GENOMIC DNA]</scope>
    <source>
        <strain evidence="21 22">ARSEF 7405</strain>
    </source>
</reference>
<name>A0A167WDX6_9EURO</name>
<evidence type="ECO:0000256" key="2">
    <source>
        <dbReference type="ARBA" id="ARBA00004514"/>
    </source>
</evidence>
<feature type="domain" description="Protein arginine N-methyltransferase" evidence="20">
    <location>
        <begin position="353"/>
        <end position="534"/>
    </location>
</feature>
<evidence type="ECO:0000256" key="9">
    <source>
        <dbReference type="ARBA" id="ARBA00022723"/>
    </source>
</evidence>
<evidence type="ECO:0000256" key="14">
    <source>
        <dbReference type="ARBA" id="ARBA00049303"/>
    </source>
</evidence>